<evidence type="ECO:0000313" key="1">
    <source>
        <dbReference type="EMBL" id="KAF3510363.1"/>
    </source>
</evidence>
<organism evidence="1 2">
    <name type="scientific">Brassica cretica</name>
    <name type="common">Mustard</name>
    <dbReference type="NCBI Taxonomy" id="69181"/>
    <lineage>
        <taxon>Eukaryota</taxon>
        <taxon>Viridiplantae</taxon>
        <taxon>Streptophyta</taxon>
        <taxon>Embryophyta</taxon>
        <taxon>Tracheophyta</taxon>
        <taxon>Spermatophyta</taxon>
        <taxon>Magnoliopsida</taxon>
        <taxon>eudicotyledons</taxon>
        <taxon>Gunneridae</taxon>
        <taxon>Pentapetalae</taxon>
        <taxon>rosids</taxon>
        <taxon>malvids</taxon>
        <taxon>Brassicales</taxon>
        <taxon>Brassicaceae</taxon>
        <taxon>Brassiceae</taxon>
        <taxon>Brassica</taxon>
    </lineage>
</organism>
<dbReference type="AlphaFoldDB" id="A0A8S9PBW9"/>
<evidence type="ECO:0000313" key="2">
    <source>
        <dbReference type="Proteomes" id="UP000712600"/>
    </source>
</evidence>
<name>A0A8S9PBW9_BRACR</name>
<accession>A0A8S9PBW9</accession>
<comment type="caution">
    <text evidence="1">The sequence shown here is derived from an EMBL/GenBank/DDBJ whole genome shotgun (WGS) entry which is preliminary data.</text>
</comment>
<gene>
    <name evidence="1" type="ORF">F2Q69_00003094</name>
</gene>
<sequence>MRITSKILIRGDSSVVSLSVTVQNVDENCSEKTLPSTCSYRCGLIKRDVFGSGFDDTADESLDDVFQWRSWA</sequence>
<proteinExistence type="predicted"/>
<protein>
    <submittedName>
        <fullName evidence="1">Uncharacterized protein</fullName>
    </submittedName>
</protein>
<dbReference type="Proteomes" id="UP000712600">
    <property type="component" value="Unassembled WGS sequence"/>
</dbReference>
<reference evidence="1" key="1">
    <citation type="submission" date="2019-12" db="EMBL/GenBank/DDBJ databases">
        <title>Genome sequencing and annotation of Brassica cretica.</title>
        <authorList>
            <person name="Studholme D.J."/>
            <person name="Sarris P."/>
        </authorList>
    </citation>
    <scope>NUCLEOTIDE SEQUENCE</scope>
    <source>
        <strain evidence="1">PFS-109/04</strain>
        <tissue evidence="1">Leaf</tissue>
    </source>
</reference>
<dbReference type="EMBL" id="QGKX02001521">
    <property type="protein sequence ID" value="KAF3510363.1"/>
    <property type="molecule type" value="Genomic_DNA"/>
</dbReference>